<keyword evidence="10" id="KW-1185">Reference proteome</keyword>
<dbReference type="InterPro" id="IPR015421">
    <property type="entry name" value="PyrdxlP-dep_Trfase_major"/>
</dbReference>
<gene>
    <name evidence="9" type="ORF">CWO85_01025</name>
</gene>
<dbReference type="GO" id="GO:0008483">
    <property type="term" value="F:transaminase activity"/>
    <property type="evidence" value="ECO:0007669"/>
    <property type="project" value="UniProtKB-KW"/>
</dbReference>
<protein>
    <recommendedName>
        <fullName evidence="3">cysteine desulfurase</fullName>
        <ecNumber evidence="3">2.8.1.7</ecNumber>
    </recommendedName>
</protein>
<comment type="catalytic activity">
    <reaction evidence="6">
        <text>(sulfur carrier)-H + L-cysteine = (sulfur carrier)-SH + L-alanine</text>
        <dbReference type="Rhea" id="RHEA:43892"/>
        <dbReference type="Rhea" id="RHEA-COMP:14737"/>
        <dbReference type="Rhea" id="RHEA-COMP:14739"/>
        <dbReference type="ChEBI" id="CHEBI:29917"/>
        <dbReference type="ChEBI" id="CHEBI:35235"/>
        <dbReference type="ChEBI" id="CHEBI:57972"/>
        <dbReference type="ChEBI" id="CHEBI:64428"/>
        <dbReference type="EC" id="2.8.1.7"/>
    </reaction>
</comment>
<reference evidence="9 10" key="1">
    <citation type="journal article" date="2018" name="BMC Genomics">
        <title>Comparative genome analysis of jujube witches'-broom Phytoplasma, an obligate pathogen that causes jujube witches'-broom disease.</title>
        <authorList>
            <person name="Wang J."/>
            <person name="Song L."/>
            <person name="Jiao Q."/>
            <person name="Yang S."/>
            <person name="Gao R."/>
            <person name="Lu X."/>
            <person name="Zhou G."/>
        </authorList>
    </citation>
    <scope>NUCLEOTIDE SEQUENCE [LARGE SCALE GENOMIC DNA]</scope>
    <source>
        <strain evidence="9">Jwb-nky</strain>
    </source>
</reference>
<dbReference type="InterPro" id="IPR020578">
    <property type="entry name" value="Aminotrans_V_PyrdxlP_BS"/>
</dbReference>
<dbReference type="Gene3D" id="3.40.640.10">
    <property type="entry name" value="Type I PLP-dependent aspartate aminotransferase-like (Major domain)"/>
    <property type="match status" value="1"/>
</dbReference>
<dbReference type="InterPro" id="IPR015424">
    <property type="entry name" value="PyrdxlP-dep_Trfase"/>
</dbReference>
<dbReference type="PROSITE" id="PS00595">
    <property type="entry name" value="AA_TRANSFER_CLASS_5"/>
    <property type="match status" value="1"/>
</dbReference>
<dbReference type="EMBL" id="CP025121">
    <property type="protein sequence ID" value="AYJ01118.1"/>
    <property type="molecule type" value="Genomic_DNA"/>
</dbReference>
<dbReference type="GO" id="GO:0031071">
    <property type="term" value="F:cysteine desulfurase activity"/>
    <property type="evidence" value="ECO:0007669"/>
    <property type="project" value="UniProtKB-EC"/>
</dbReference>
<organism evidence="9 10">
    <name type="scientific">Ziziphus jujuba witches'-broom phytoplasma</name>
    <dbReference type="NCBI Taxonomy" id="135727"/>
    <lineage>
        <taxon>Bacteria</taxon>
        <taxon>Bacillati</taxon>
        <taxon>Mycoplasmatota</taxon>
        <taxon>Mollicutes</taxon>
        <taxon>Acholeplasmatales</taxon>
        <taxon>Acholeplasmataceae</taxon>
        <taxon>Candidatus Phytoplasma</taxon>
        <taxon>16SrV (Elm yellows group)</taxon>
    </lineage>
</organism>
<evidence type="ECO:0000256" key="5">
    <source>
        <dbReference type="ARBA" id="ARBA00022898"/>
    </source>
</evidence>
<name>A0A660HM59_ZIZJU</name>
<dbReference type="CDD" id="cd06453">
    <property type="entry name" value="SufS_like"/>
    <property type="match status" value="1"/>
</dbReference>
<comment type="cofactor">
    <cofactor evidence="1 7">
        <name>pyridoxal 5'-phosphate</name>
        <dbReference type="ChEBI" id="CHEBI:597326"/>
    </cofactor>
</comment>
<keyword evidence="5" id="KW-0663">Pyridoxal phosphate</keyword>
<dbReference type="AlphaFoldDB" id="A0A660HM59"/>
<sequence>MKNNNYRLYFPIFKNHKKKFIYFDSAATSLKPKEVIDAIFNFYNYNGLSYKSFGPLSLQVEQLIHETRKQTAHFINASCAEEIIFTKGTTESLNLLAHILSQDIEADSEIITSELEHNSSILPWMKIANQKKAKLVFVPLNEENKITFSNFKKVLSSKTKIVALNHISNTFGYETPIKEIIQEVRKVRKKKALIILDAAQSVSFKKIDVQDLDVDFIAFSTHKMYGPFGLGILFGKKNLLEKYKPFFIGGGNIQDVNHHNFTIQNLPYSYEAGTLNISSIIAFQKSLEFIQRIGLKQIQQHNKHIIEQITFQLKKIPQIKIFNPNADHIINFNLGNIHPHDVEEFLISKNIYVRTGKHCADLAIKKINQTSTIRISVGIYNNYEDIDILIDTLKNINNFFN</sequence>
<evidence type="ECO:0000256" key="1">
    <source>
        <dbReference type="ARBA" id="ARBA00001933"/>
    </source>
</evidence>
<proteinExistence type="inferred from homology"/>
<dbReference type="PANTHER" id="PTHR43586:SF8">
    <property type="entry name" value="CYSTEINE DESULFURASE 1, CHLOROPLASTIC"/>
    <property type="match status" value="1"/>
</dbReference>
<dbReference type="EC" id="2.8.1.7" evidence="3"/>
<evidence type="ECO:0000313" key="9">
    <source>
        <dbReference type="EMBL" id="AYJ01118.1"/>
    </source>
</evidence>
<accession>A0A660HM59</accession>
<dbReference type="SUPFAM" id="SSF53383">
    <property type="entry name" value="PLP-dependent transferases"/>
    <property type="match status" value="1"/>
</dbReference>
<dbReference type="KEGG" id="pzi:CWO85_01025"/>
<dbReference type="Proteomes" id="UP000272462">
    <property type="component" value="Chromosome"/>
</dbReference>
<dbReference type="InterPro" id="IPR010970">
    <property type="entry name" value="Cys_dSase_SufS"/>
</dbReference>
<dbReference type="GO" id="GO:0006534">
    <property type="term" value="P:cysteine metabolic process"/>
    <property type="evidence" value="ECO:0007669"/>
    <property type="project" value="InterPro"/>
</dbReference>
<dbReference type="PANTHER" id="PTHR43586">
    <property type="entry name" value="CYSTEINE DESULFURASE"/>
    <property type="match status" value="1"/>
</dbReference>
<comment type="similarity">
    <text evidence="2">Belongs to the class-V pyridoxal-phosphate-dependent aminotransferase family. Csd subfamily.</text>
</comment>
<evidence type="ECO:0000256" key="4">
    <source>
        <dbReference type="ARBA" id="ARBA00022679"/>
    </source>
</evidence>
<dbReference type="Pfam" id="PF00266">
    <property type="entry name" value="Aminotran_5"/>
    <property type="match status" value="1"/>
</dbReference>
<evidence type="ECO:0000256" key="3">
    <source>
        <dbReference type="ARBA" id="ARBA00012239"/>
    </source>
</evidence>
<evidence type="ECO:0000259" key="8">
    <source>
        <dbReference type="Pfam" id="PF00266"/>
    </source>
</evidence>
<dbReference type="InterPro" id="IPR000192">
    <property type="entry name" value="Aminotrans_V_dom"/>
</dbReference>
<keyword evidence="9" id="KW-0032">Aminotransferase</keyword>
<feature type="domain" description="Aminotransferase class V" evidence="8">
    <location>
        <begin position="21"/>
        <end position="389"/>
    </location>
</feature>
<dbReference type="RefSeq" id="WP_121463848.1">
    <property type="nucleotide sequence ID" value="NZ_CP025121.1"/>
</dbReference>
<dbReference type="InterPro" id="IPR016454">
    <property type="entry name" value="Cysteine_dSase"/>
</dbReference>
<keyword evidence="4 9" id="KW-0808">Transferase</keyword>
<dbReference type="GO" id="GO:0030170">
    <property type="term" value="F:pyridoxal phosphate binding"/>
    <property type="evidence" value="ECO:0007669"/>
    <property type="project" value="InterPro"/>
</dbReference>
<dbReference type="Gene3D" id="3.90.1150.10">
    <property type="entry name" value="Aspartate Aminotransferase, domain 1"/>
    <property type="match status" value="1"/>
</dbReference>
<dbReference type="PIRSF" id="PIRSF005572">
    <property type="entry name" value="NifS"/>
    <property type="match status" value="1"/>
</dbReference>
<evidence type="ECO:0000256" key="7">
    <source>
        <dbReference type="RuleBase" id="RU004504"/>
    </source>
</evidence>
<dbReference type="InterPro" id="IPR015422">
    <property type="entry name" value="PyrdxlP-dep_Trfase_small"/>
</dbReference>
<evidence type="ECO:0000313" key="10">
    <source>
        <dbReference type="Proteomes" id="UP000272462"/>
    </source>
</evidence>
<evidence type="ECO:0000256" key="2">
    <source>
        <dbReference type="ARBA" id="ARBA00010447"/>
    </source>
</evidence>
<evidence type="ECO:0000256" key="6">
    <source>
        <dbReference type="ARBA" id="ARBA00050776"/>
    </source>
</evidence>
<dbReference type="OrthoDB" id="9804366at2"/>